<evidence type="ECO:0000313" key="1">
    <source>
        <dbReference type="EMBL" id="AET01152.1"/>
    </source>
</evidence>
<dbReference type="AlphaFoldDB" id="G7LAR0"/>
<protein>
    <submittedName>
        <fullName evidence="1">Phospholipid-transporting ATPase, putative</fullName>
    </submittedName>
</protein>
<dbReference type="STRING" id="3880.G7LAR0"/>
<evidence type="ECO:0000313" key="3">
    <source>
        <dbReference type="Proteomes" id="UP000002051"/>
    </source>
</evidence>
<dbReference type="Proteomes" id="UP000002051">
    <property type="component" value="Chromosome 8"/>
</dbReference>
<dbReference type="PANTHER" id="PTHR24092:SF148">
    <property type="entry name" value="PHOSPHOLIPID-TRANSPORTING ATPASE"/>
    <property type="match status" value="1"/>
</dbReference>
<dbReference type="PaxDb" id="3880-AET01152"/>
<accession>G7LAR0</accession>
<gene>
    <name evidence="1" type="ordered locus">MTR_8g005730</name>
</gene>
<keyword evidence="3" id="KW-1185">Reference proteome</keyword>
<reference evidence="1 3" key="1">
    <citation type="journal article" date="2011" name="Nature">
        <title>The Medicago genome provides insight into the evolution of rhizobial symbioses.</title>
        <authorList>
            <person name="Young N.D."/>
            <person name="Debelle F."/>
            <person name="Oldroyd G.E."/>
            <person name="Geurts R."/>
            <person name="Cannon S.B."/>
            <person name="Udvardi M.K."/>
            <person name="Benedito V.A."/>
            <person name="Mayer K.F."/>
            <person name="Gouzy J."/>
            <person name="Schoof H."/>
            <person name="Van de Peer Y."/>
            <person name="Proost S."/>
            <person name="Cook D.R."/>
            <person name="Meyers B.C."/>
            <person name="Spannagl M."/>
            <person name="Cheung F."/>
            <person name="De Mita S."/>
            <person name="Krishnakumar V."/>
            <person name="Gundlach H."/>
            <person name="Zhou S."/>
            <person name="Mudge J."/>
            <person name="Bharti A.K."/>
            <person name="Murray J.D."/>
            <person name="Naoumkina M.A."/>
            <person name="Rosen B."/>
            <person name="Silverstein K.A."/>
            <person name="Tang H."/>
            <person name="Rombauts S."/>
            <person name="Zhao P.X."/>
            <person name="Zhou P."/>
            <person name="Barbe V."/>
            <person name="Bardou P."/>
            <person name="Bechner M."/>
            <person name="Bellec A."/>
            <person name="Berger A."/>
            <person name="Berges H."/>
            <person name="Bidwell S."/>
            <person name="Bisseling T."/>
            <person name="Choisne N."/>
            <person name="Couloux A."/>
            <person name="Denny R."/>
            <person name="Deshpande S."/>
            <person name="Dai X."/>
            <person name="Doyle J.J."/>
            <person name="Dudez A.M."/>
            <person name="Farmer A.D."/>
            <person name="Fouteau S."/>
            <person name="Franken C."/>
            <person name="Gibelin C."/>
            <person name="Gish J."/>
            <person name="Goldstein S."/>
            <person name="Gonzalez A.J."/>
            <person name="Green P.J."/>
            <person name="Hallab A."/>
            <person name="Hartog M."/>
            <person name="Hua A."/>
            <person name="Humphray S.J."/>
            <person name="Jeong D.H."/>
            <person name="Jing Y."/>
            <person name="Jocker A."/>
            <person name="Kenton S.M."/>
            <person name="Kim D.J."/>
            <person name="Klee K."/>
            <person name="Lai H."/>
            <person name="Lang C."/>
            <person name="Lin S."/>
            <person name="Macmil S.L."/>
            <person name="Magdelenat G."/>
            <person name="Matthews L."/>
            <person name="McCorrison J."/>
            <person name="Monaghan E.L."/>
            <person name="Mun J.H."/>
            <person name="Najar F.Z."/>
            <person name="Nicholson C."/>
            <person name="Noirot C."/>
            <person name="O'Bleness M."/>
            <person name="Paule C.R."/>
            <person name="Poulain J."/>
            <person name="Prion F."/>
            <person name="Qin B."/>
            <person name="Qu C."/>
            <person name="Retzel E.F."/>
            <person name="Riddle C."/>
            <person name="Sallet E."/>
            <person name="Samain S."/>
            <person name="Samson N."/>
            <person name="Sanders I."/>
            <person name="Saurat O."/>
            <person name="Scarpelli C."/>
            <person name="Schiex T."/>
            <person name="Segurens B."/>
            <person name="Severin A.J."/>
            <person name="Sherrier D.J."/>
            <person name="Shi R."/>
            <person name="Sims S."/>
            <person name="Singer S.R."/>
            <person name="Sinharoy S."/>
            <person name="Sterck L."/>
            <person name="Viollet A."/>
            <person name="Wang B.B."/>
            <person name="Wang K."/>
            <person name="Wang M."/>
            <person name="Wang X."/>
            <person name="Warfsmann J."/>
            <person name="Weissenbach J."/>
            <person name="White D.D."/>
            <person name="White J.D."/>
            <person name="Wiley G.B."/>
            <person name="Wincker P."/>
            <person name="Xing Y."/>
            <person name="Yang L."/>
            <person name="Yao Z."/>
            <person name="Ying F."/>
            <person name="Zhai J."/>
            <person name="Zhou L."/>
            <person name="Zuber A."/>
            <person name="Denarie J."/>
            <person name="Dixon R.A."/>
            <person name="May G.D."/>
            <person name="Schwartz D.C."/>
            <person name="Rogers J."/>
            <person name="Quetier F."/>
            <person name="Town C.D."/>
            <person name="Roe B.A."/>
        </authorList>
    </citation>
    <scope>NUCLEOTIDE SEQUENCE [LARGE SCALE GENOMIC DNA]</scope>
    <source>
        <strain evidence="1">A17</strain>
        <strain evidence="2 3">cv. Jemalong A17</strain>
    </source>
</reference>
<dbReference type="EMBL" id="CM001224">
    <property type="protein sequence ID" value="AET01152.1"/>
    <property type="molecule type" value="Genomic_DNA"/>
</dbReference>
<sequence length="179" mass="20156">MTNLTGNLSYSGTSESNEDIESIVYQEESPDKQALVSTASAYRCTHFLAKDVFFDVNGEKIKLDVSGLHEFDRVQKRMYAVLDFPTMFVKSADVSKFSILANDYASLRTLVIASSDLSDAEFKDWQSMYEEAGTSLIDRATKLRQRTAHVECKPNLLGATRVERTSCKREKQKPLSLYG</sequence>
<name>G7LAR0_MEDTR</name>
<reference evidence="2" key="3">
    <citation type="submission" date="2015-04" db="UniProtKB">
        <authorList>
            <consortium name="EnsemblPlants"/>
        </authorList>
    </citation>
    <scope>IDENTIFICATION</scope>
    <source>
        <strain evidence="2">cv. Jemalong A17</strain>
    </source>
</reference>
<dbReference type="PANTHER" id="PTHR24092">
    <property type="entry name" value="PROBABLE PHOSPHOLIPID-TRANSPORTING ATPASE"/>
    <property type="match status" value="1"/>
</dbReference>
<reference evidence="1 3" key="2">
    <citation type="journal article" date="2014" name="BMC Genomics">
        <title>An improved genome release (version Mt4.0) for the model legume Medicago truncatula.</title>
        <authorList>
            <person name="Tang H."/>
            <person name="Krishnakumar V."/>
            <person name="Bidwell S."/>
            <person name="Rosen B."/>
            <person name="Chan A."/>
            <person name="Zhou S."/>
            <person name="Gentzbittel L."/>
            <person name="Childs K.L."/>
            <person name="Yandell M."/>
            <person name="Gundlach H."/>
            <person name="Mayer K.F."/>
            <person name="Schwartz D.C."/>
            <person name="Town C.D."/>
        </authorList>
    </citation>
    <scope>GENOME REANNOTATION</scope>
    <source>
        <strain evidence="2 3">cv. Jemalong A17</strain>
    </source>
</reference>
<evidence type="ECO:0000313" key="2">
    <source>
        <dbReference type="EnsemblPlants" id="AET01152"/>
    </source>
</evidence>
<dbReference type="HOGENOM" id="CLU_1505663_0_0_1"/>
<dbReference type="EnsemblPlants" id="AET01152">
    <property type="protein sequence ID" value="AET01152"/>
    <property type="gene ID" value="MTR_8g005730"/>
</dbReference>
<dbReference type="eggNOG" id="KOG0206">
    <property type="taxonomic scope" value="Eukaryota"/>
</dbReference>
<proteinExistence type="predicted"/>
<organism evidence="1 3">
    <name type="scientific">Medicago truncatula</name>
    <name type="common">Barrel medic</name>
    <name type="synonym">Medicago tribuloides</name>
    <dbReference type="NCBI Taxonomy" id="3880"/>
    <lineage>
        <taxon>Eukaryota</taxon>
        <taxon>Viridiplantae</taxon>
        <taxon>Streptophyta</taxon>
        <taxon>Embryophyta</taxon>
        <taxon>Tracheophyta</taxon>
        <taxon>Spermatophyta</taxon>
        <taxon>Magnoliopsida</taxon>
        <taxon>eudicotyledons</taxon>
        <taxon>Gunneridae</taxon>
        <taxon>Pentapetalae</taxon>
        <taxon>rosids</taxon>
        <taxon>fabids</taxon>
        <taxon>Fabales</taxon>
        <taxon>Fabaceae</taxon>
        <taxon>Papilionoideae</taxon>
        <taxon>50 kb inversion clade</taxon>
        <taxon>NPAAA clade</taxon>
        <taxon>Hologalegina</taxon>
        <taxon>IRL clade</taxon>
        <taxon>Trifolieae</taxon>
        <taxon>Medicago</taxon>
    </lineage>
</organism>